<sequence length="285" mass="29970">MCIVVWATEHPDYSLIVANNRDEFLARAASPARWRAADDDGETGDVLCGRDTEAGGTWFGVTRAGSVAALTNFTEPASARAARPAARSRGELVSGFLHAHARDVPTAADVQAYLDRVGAHADEYGGFNLLVGTAAGVSALGYVTNRGEDKQSGTLLGTGASGGVCALSNSTLSTPWPKIGRVEALMRGVLSESATRDALVDGLFRVLADSRGPITTPAAMRETVRVEPVSLPSTADRAHFAPAAEAVRPDVPRGWYGTRTASVLLVTRGAPRRAVLVERDVYALL</sequence>
<keyword evidence="2" id="KW-1185">Reference proteome</keyword>
<evidence type="ECO:0000313" key="2">
    <source>
        <dbReference type="Proteomes" id="UP001214603"/>
    </source>
</evidence>
<dbReference type="GO" id="GO:0007030">
    <property type="term" value="P:Golgi organization"/>
    <property type="evidence" value="ECO:0007669"/>
    <property type="project" value="TreeGrafter"/>
</dbReference>
<gene>
    <name evidence="1" type="ORF">MOBT1_002788</name>
</gene>
<dbReference type="InterPro" id="IPR008551">
    <property type="entry name" value="TANGO2"/>
</dbReference>
<reference evidence="1" key="1">
    <citation type="submission" date="2023-03" db="EMBL/GenBank/DDBJ databases">
        <title>Mating type loci evolution in Malassezia.</title>
        <authorList>
            <person name="Coelho M.A."/>
        </authorList>
    </citation>
    <scope>NUCLEOTIDE SEQUENCE</scope>
    <source>
        <strain evidence="1">CBS 7876</strain>
    </source>
</reference>
<dbReference type="Pfam" id="PF05742">
    <property type="entry name" value="TANGO2"/>
    <property type="match status" value="1"/>
</dbReference>
<organism evidence="1 2">
    <name type="scientific">Malassezia obtusa</name>
    <dbReference type="NCBI Taxonomy" id="76774"/>
    <lineage>
        <taxon>Eukaryota</taxon>
        <taxon>Fungi</taxon>
        <taxon>Dikarya</taxon>
        <taxon>Basidiomycota</taxon>
        <taxon>Ustilaginomycotina</taxon>
        <taxon>Malasseziomycetes</taxon>
        <taxon>Malasseziales</taxon>
        <taxon>Malasseziaceae</taxon>
        <taxon>Malassezia</taxon>
    </lineage>
</organism>
<name>A0AAF0IXH3_9BASI</name>
<proteinExistence type="predicted"/>
<dbReference type="PANTHER" id="PTHR17985">
    <property type="entry name" value="SER/THR-RICH PROTEIN T10 IN DGCR REGION"/>
    <property type="match status" value="1"/>
</dbReference>
<protein>
    <recommendedName>
        <fullName evidence="3">NRDE family protein</fullName>
    </recommendedName>
</protein>
<dbReference type="Proteomes" id="UP001214603">
    <property type="component" value="Chromosome 7"/>
</dbReference>
<dbReference type="EMBL" id="CP119940">
    <property type="protein sequence ID" value="WFD04086.1"/>
    <property type="molecule type" value="Genomic_DNA"/>
</dbReference>
<evidence type="ECO:0008006" key="3">
    <source>
        <dbReference type="Google" id="ProtNLM"/>
    </source>
</evidence>
<dbReference type="GO" id="GO:0005794">
    <property type="term" value="C:Golgi apparatus"/>
    <property type="evidence" value="ECO:0007669"/>
    <property type="project" value="TreeGrafter"/>
</dbReference>
<dbReference type="AlphaFoldDB" id="A0AAF0IXH3"/>
<dbReference type="PANTHER" id="PTHR17985:SF8">
    <property type="entry name" value="TRANSPORT AND GOLGI ORGANIZATION PROTEIN 2 HOMOLOG"/>
    <property type="match status" value="1"/>
</dbReference>
<dbReference type="GO" id="GO:0009306">
    <property type="term" value="P:protein secretion"/>
    <property type="evidence" value="ECO:0007669"/>
    <property type="project" value="TreeGrafter"/>
</dbReference>
<accession>A0AAF0IXH3</accession>
<evidence type="ECO:0000313" key="1">
    <source>
        <dbReference type="EMBL" id="WFD04086.1"/>
    </source>
</evidence>